<sequence>MTATTLTEKTQQKLLTLIEQRNYKAITKICNMLLSTAKIDTQKKQLFQKIKIICSIHLGKFDEAIKDLAHPEKFPFEYAYCHYRLDKLDDSNQNLKKILQTDPKRSPRNMKNLLAQIQYKKGNFAGAARLYEQIKERHYEEDVNLLASLINKERFGTENVSENITNSKEYEFLYNRALKQSLVDKNFELSQKTVSDSERNAVKLLKSENANNREIQTELFEILTLKAINYLGSNKPEDAKRILQTLFEDEENAEKRKIAKINLTALENSFGKSKYFQSKRNFSYPRQKMLQHQKLAIRVNNHLTDSLVAKKKKPSDKDELHFANSNKSNFAQFLEKIADLNFDEAAKEHTRQTDKSFVWLPAVQAIMANKYLAEIESVKKEQTDVDSRKSGELFVLGKFEGALKRFAGTDFGETDGKTKILYLRRLLDDAVQFCLRMKNFEAATRFLEKKLGFELSGPERRKTNAELALALSFCDANEAKDCAMKLGLEKEDFSETKLLSKGVSDKMAITTYSRKKKTETEEEEDAKKRKQKNEKKIEKIGKEDLERWLPLKQRSYFKPKKTRKKNINGA</sequence>
<comment type="subcellular location">
    <subcellularLocation>
        <location evidence="2">Cytoplasm</location>
    </subcellularLocation>
    <subcellularLocation>
        <location evidence="1">Endoplasmic reticulum</location>
    </subcellularLocation>
</comment>
<dbReference type="Pfam" id="PF17004">
    <property type="entry name" value="SRP_TPR_like"/>
    <property type="match status" value="1"/>
</dbReference>
<dbReference type="InterPro" id="IPR031545">
    <property type="entry name" value="SRP72_TPR-like"/>
</dbReference>
<comment type="similarity">
    <text evidence="3">Belongs to the SRP72 family.</text>
</comment>
<evidence type="ECO:0000259" key="10">
    <source>
        <dbReference type="Pfam" id="PF08492"/>
    </source>
</evidence>
<protein>
    <recommendedName>
        <fullName evidence="4">Signal recognition particle subunit SRP72</fullName>
    </recommendedName>
</protein>
<dbReference type="InterPro" id="IPR011990">
    <property type="entry name" value="TPR-like_helical_dom_sf"/>
</dbReference>
<evidence type="ECO:0000256" key="1">
    <source>
        <dbReference type="ARBA" id="ARBA00004240"/>
    </source>
</evidence>
<dbReference type="Pfam" id="PF08492">
    <property type="entry name" value="SRP72"/>
    <property type="match status" value="1"/>
</dbReference>
<name>A0ABV2AFT9_9EUKA</name>
<evidence type="ECO:0000313" key="12">
    <source>
        <dbReference type="Proteomes" id="UP001439008"/>
    </source>
</evidence>
<evidence type="ECO:0000256" key="6">
    <source>
        <dbReference type="ARBA" id="ARBA00022824"/>
    </source>
</evidence>
<evidence type="ECO:0000256" key="4">
    <source>
        <dbReference type="ARBA" id="ARBA00018350"/>
    </source>
</evidence>
<evidence type="ECO:0000256" key="8">
    <source>
        <dbReference type="ARBA" id="ARBA00023274"/>
    </source>
</evidence>
<evidence type="ECO:0000313" key="11">
    <source>
        <dbReference type="EMBL" id="MES1918536.1"/>
    </source>
</evidence>
<feature type="non-terminal residue" evidence="11">
    <location>
        <position position="570"/>
    </location>
</feature>
<keyword evidence="6" id="KW-0256">Endoplasmic reticulum</keyword>
<keyword evidence="5" id="KW-0963">Cytoplasm</keyword>
<feature type="region of interest" description="Disordered" evidence="9">
    <location>
        <begin position="513"/>
        <end position="535"/>
    </location>
</feature>
<proteinExistence type="inferred from homology"/>
<accession>A0ABV2AFT9</accession>
<keyword evidence="7" id="KW-0733">Signal recognition particle</keyword>
<gene>
    <name evidence="11" type="ORF">MHBO_000494</name>
</gene>
<keyword evidence="12" id="KW-1185">Reference proteome</keyword>
<dbReference type="SUPFAM" id="SSF48452">
    <property type="entry name" value="TPR-like"/>
    <property type="match status" value="1"/>
</dbReference>
<dbReference type="Gene3D" id="1.25.40.10">
    <property type="entry name" value="Tetratricopeptide repeat domain"/>
    <property type="match status" value="1"/>
</dbReference>
<evidence type="ECO:0000256" key="3">
    <source>
        <dbReference type="ARBA" id="ARBA00007676"/>
    </source>
</evidence>
<dbReference type="PANTHER" id="PTHR14094:SF9">
    <property type="entry name" value="SIGNAL RECOGNITION PARTICLE SUBUNIT SRP72"/>
    <property type="match status" value="1"/>
</dbReference>
<organism evidence="11 12">
    <name type="scientific">Bonamia ostreae</name>
    <dbReference type="NCBI Taxonomy" id="126728"/>
    <lineage>
        <taxon>Eukaryota</taxon>
        <taxon>Sar</taxon>
        <taxon>Rhizaria</taxon>
        <taxon>Endomyxa</taxon>
        <taxon>Ascetosporea</taxon>
        <taxon>Haplosporida</taxon>
        <taxon>Bonamia</taxon>
    </lineage>
</organism>
<reference evidence="11 12" key="1">
    <citation type="journal article" date="2024" name="BMC Biol.">
        <title>Comparative genomics of Ascetosporea gives new insight into the evolutionary basis for animal parasitism in Rhizaria.</title>
        <authorList>
            <person name="Hiltunen Thoren M."/>
            <person name="Onut-Brannstrom I."/>
            <person name="Alfjorden A."/>
            <person name="Peckova H."/>
            <person name="Swords F."/>
            <person name="Hooper C."/>
            <person name="Holzer A.S."/>
            <person name="Bass D."/>
            <person name="Burki F."/>
        </authorList>
    </citation>
    <scope>NUCLEOTIDE SEQUENCE [LARGE SCALE GENOMIC DNA]</scope>
    <source>
        <strain evidence="11">20-A016</strain>
    </source>
</reference>
<evidence type="ECO:0000256" key="7">
    <source>
        <dbReference type="ARBA" id="ARBA00023135"/>
    </source>
</evidence>
<keyword evidence="8" id="KW-0687">Ribonucleoprotein</keyword>
<evidence type="ECO:0000256" key="9">
    <source>
        <dbReference type="SAM" id="MobiDB-lite"/>
    </source>
</evidence>
<feature type="domain" description="Signal recognition particle SRP72 subunit RNA-binding" evidence="10">
    <location>
        <begin position="515"/>
        <end position="559"/>
    </location>
</feature>
<dbReference type="PANTHER" id="PTHR14094">
    <property type="entry name" value="SIGNAL RECOGNITION PARTICLE 72"/>
    <property type="match status" value="1"/>
</dbReference>
<dbReference type="Proteomes" id="UP001439008">
    <property type="component" value="Unassembled WGS sequence"/>
</dbReference>
<evidence type="ECO:0000256" key="5">
    <source>
        <dbReference type="ARBA" id="ARBA00022490"/>
    </source>
</evidence>
<evidence type="ECO:0000256" key="2">
    <source>
        <dbReference type="ARBA" id="ARBA00004496"/>
    </source>
</evidence>
<comment type="caution">
    <text evidence="11">The sequence shown here is derived from an EMBL/GenBank/DDBJ whole genome shotgun (WGS) entry which is preliminary data.</text>
</comment>
<dbReference type="PIRSF" id="PIRSF038922">
    <property type="entry name" value="SRP72"/>
    <property type="match status" value="1"/>
</dbReference>
<dbReference type="InterPro" id="IPR013699">
    <property type="entry name" value="Signal_recog_part_SRP72_RNA-bd"/>
</dbReference>
<dbReference type="EMBL" id="JBDODL010000079">
    <property type="protein sequence ID" value="MES1918536.1"/>
    <property type="molecule type" value="Genomic_DNA"/>
</dbReference>
<dbReference type="InterPro" id="IPR026270">
    <property type="entry name" value="SRP72"/>
</dbReference>